<feature type="region of interest" description="Disordered" evidence="5">
    <location>
        <begin position="1"/>
        <end position="23"/>
    </location>
</feature>
<evidence type="ECO:0000259" key="6">
    <source>
        <dbReference type="PROSITE" id="PS51999"/>
    </source>
</evidence>
<dbReference type="PANTHER" id="PTHR33248">
    <property type="entry name" value="ZINC ION-BINDING PROTEIN"/>
    <property type="match status" value="1"/>
</dbReference>
<gene>
    <name evidence="7" type="ORF">Ahy_B08g090276</name>
</gene>
<keyword evidence="8" id="KW-1185">Reference proteome</keyword>
<evidence type="ECO:0000313" key="8">
    <source>
        <dbReference type="Proteomes" id="UP000289738"/>
    </source>
</evidence>
<dbReference type="AlphaFoldDB" id="A0A444XZV4"/>
<name>A0A444XZV4_ARAHY</name>
<evidence type="ECO:0000256" key="5">
    <source>
        <dbReference type="SAM" id="MobiDB-lite"/>
    </source>
</evidence>
<feature type="domain" description="GRF-type" evidence="6">
    <location>
        <begin position="37"/>
        <end position="81"/>
    </location>
</feature>
<keyword evidence="1" id="KW-0479">Metal-binding</keyword>
<keyword evidence="3" id="KW-0862">Zinc</keyword>
<protein>
    <recommendedName>
        <fullName evidence="6">GRF-type domain-containing protein</fullName>
    </recommendedName>
</protein>
<dbReference type="EMBL" id="SDMP01000018">
    <property type="protein sequence ID" value="RYQ95215.1"/>
    <property type="molecule type" value="Genomic_DNA"/>
</dbReference>
<keyword evidence="2 4" id="KW-0863">Zinc-finger</keyword>
<evidence type="ECO:0000256" key="1">
    <source>
        <dbReference type="ARBA" id="ARBA00022723"/>
    </source>
</evidence>
<evidence type="ECO:0000256" key="2">
    <source>
        <dbReference type="ARBA" id="ARBA00022771"/>
    </source>
</evidence>
<feature type="compositionally biased region" description="Low complexity" evidence="5">
    <location>
        <begin position="1"/>
        <end position="20"/>
    </location>
</feature>
<proteinExistence type="predicted"/>
<dbReference type="InterPro" id="IPR010666">
    <property type="entry name" value="Znf_GRF"/>
</dbReference>
<evidence type="ECO:0000256" key="3">
    <source>
        <dbReference type="ARBA" id="ARBA00022833"/>
    </source>
</evidence>
<sequence>MLGSSSQGSGSSSRARSHGSWVKNAHRDKSEKVLHWCGCRLRPIFRWFGTDSNPERPFYGCSNYNTVDKRWCGFFKWVDVEEEEAIVGRNKISPGVGTNFINSVKRAAVPELAPCIGSILKVVFLLDCSLSGLVTCCGGGGRSDGETL</sequence>
<dbReference type="GO" id="GO:0008270">
    <property type="term" value="F:zinc ion binding"/>
    <property type="evidence" value="ECO:0007669"/>
    <property type="project" value="UniProtKB-KW"/>
</dbReference>
<comment type="caution">
    <text evidence="7">The sequence shown here is derived from an EMBL/GenBank/DDBJ whole genome shotgun (WGS) entry which is preliminary data.</text>
</comment>
<reference evidence="7 8" key="1">
    <citation type="submission" date="2019-01" db="EMBL/GenBank/DDBJ databases">
        <title>Sequencing of cultivated peanut Arachis hypogaea provides insights into genome evolution and oil improvement.</title>
        <authorList>
            <person name="Chen X."/>
        </authorList>
    </citation>
    <scope>NUCLEOTIDE SEQUENCE [LARGE SCALE GENOMIC DNA]</scope>
    <source>
        <strain evidence="8">cv. Fuhuasheng</strain>
        <tissue evidence="7">Leaves</tissue>
    </source>
</reference>
<dbReference type="PROSITE" id="PS51999">
    <property type="entry name" value="ZF_GRF"/>
    <property type="match status" value="1"/>
</dbReference>
<organism evidence="7 8">
    <name type="scientific">Arachis hypogaea</name>
    <name type="common">Peanut</name>
    <dbReference type="NCBI Taxonomy" id="3818"/>
    <lineage>
        <taxon>Eukaryota</taxon>
        <taxon>Viridiplantae</taxon>
        <taxon>Streptophyta</taxon>
        <taxon>Embryophyta</taxon>
        <taxon>Tracheophyta</taxon>
        <taxon>Spermatophyta</taxon>
        <taxon>Magnoliopsida</taxon>
        <taxon>eudicotyledons</taxon>
        <taxon>Gunneridae</taxon>
        <taxon>Pentapetalae</taxon>
        <taxon>rosids</taxon>
        <taxon>fabids</taxon>
        <taxon>Fabales</taxon>
        <taxon>Fabaceae</taxon>
        <taxon>Papilionoideae</taxon>
        <taxon>50 kb inversion clade</taxon>
        <taxon>dalbergioids sensu lato</taxon>
        <taxon>Dalbergieae</taxon>
        <taxon>Pterocarpus clade</taxon>
        <taxon>Arachis</taxon>
    </lineage>
</organism>
<dbReference type="Proteomes" id="UP000289738">
    <property type="component" value="Chromosome B08"/>
</dbReference>
<evidence type="ECO:0000313" key="7">
    <source>
        <dbReference type="EMBL" id="RYQ95215.1"/>
    </source>
</evidence>
<evidence type="ECO:0000256" key="4">
    <source>
        <dbReference type="PROSITE-ProRule" id="PRU01343"/>
    </source>
</evidence>
<accession>A0A444XZV4</accession>